<dbReference type="KEGG" id="span:AWL63_14125"/>
<sequence length="104" mass="10661">MKSTAFTLVTASALITACVPTVHDADPAAPGAHDATTAPQQCQPEAAAKLVGHAAPDDAEVKQRTGASKIRRIAPGDMVTQDFRVERITLAIDPAGKVVSALCG</sequence>
<protein>
    <recommendedName>
        <fullName evidence="4">Proteinase inhibitor I78</fullName>
    </recommendedName>
</protein>
<keyword evidence="3" id="KW-1185">Reference proteome</keyword>
<evidence type="ECO:0008006" key="4">
    <source>
        <dbReference type="Google" id="ProtNLM"/>
    </source>
</evidence>
<name>A0A1B3ZBW4_9SPHN</name>
<dbReference type="Proteomes" id="UP000094256">
    <property type="component" value="Chromosome"/>
</dbReference>
<dbReference type="EMBL" id="CP014168">
    <property type="protein sequence ID" value="AOH84927.1"/>
    <property type="molecule type" value="Genomic_DNA"/>
</dbReference>
<dbReference type="STRING" id="1560345.AWL63_14125"/>
<dbReference type="PROSITE" id="PS51257">
    <property type="entry name" value="PROKAR_LIPOPROTEIN"/>
    <property type="match status" value="1"/>
</dbReference>
<evidence type="ECO:0000313" key="3">
    <source>
        <dbReference type="Proteomes" id="UP000094256"/>
    </source>
</evidence>
<evidence type="ECO:0000313" key="2">
    <source>
        <dbReference type="EMBL" id="AOH84927.1"/>
    </source>
</evidence>
<gene>
    <name evidence="2" type="ORF">AWL63_14125</name>
</gene>
<dbReference type="OrthoDB" id="8724542at2"/>
<evidence type="ECO:0000256" key="1">
    <source>
        <dbReference type="SAM" id="SignalP"/>
    </source>
</evidence>
<dbReference type="AlphaFoldDB" id="A0A1B3ZBW4"/>
<accession>A0A1B3ZBW4</accession>
<feature type="chain" id="PRO_5008556276" description="Proteinase inhibitor I78" evidence="1">
    <location>
        <begin position="25"/>
        <end position="104"/>
    </location>
</feature>
<dbReference type="Gene3D" id="3.30.10.10">
    <property type="entry name" value="Trypsin Inhibitor V, subunit A"/>
    <property type="match status" value="1"/>
</dbReference>
<proteinExistence type="predicted"/>
<dbReference type="InterPro" id="IPR021719">
    <property type="entry name" value="Prot_inh_I78"/>
</dbReference>
<dbReference type="RefSeq" id="WP_069205478.1">
    <property type="nucleotide sequence ID" value="NZ_CP014168.1"/>
</dbReference>
<feature type="signal peptide" evidence="1">
    <location>
        <begin position="1"/>
        <end position="24"/>
    </location>
</feature>
<dbReference type="Pfam" id="PF11720">
    <property type="entry name" value="Inhibitor_I78"/>
    <property type="match status" value="1"/>
</dbReference>
<reference evidence="2 3" key="1">
    <citation type="submission" date="2016-01" db="EMBL/GenBank/DDBJ databases">
        <title>Complete genome and mega plasmid sequence of Sphingomonas panacis DCY99 elicits systemic resistance in rice to Xanthomonas oryzae.</title>
        <authorList>
            <person name="Kim Y.J."/>
            <person name="Yang D.C."/>
            <person name="Sing P."/>
        </authorList>
    </citation>
    <scope>NUCLEOTIDE SEQUENCE [LARGE SCALE GENOMIC DNA]</scope>
    <source>
        <strain evidence="2 3">DCY99</strain>
    </source>
</reference>
<organism evidence="2 3">
    <name type="scientific">Sphingomonas panacis</name>
    <dbReference type="NCBI Taxonomy" id="1560345"/>
    <lineage>
        <taxon>Bacteria</taxon>
        <taxon>Pseudomonadati</taxon>
        <taxon>Pseudomonadota</taxon>
        <taxon>Alphaproteobacteria</taxon>
        <taxon>Sphingomonadales</taxon>
        <taxon>Sphingomonadaceae</taxon>
        <taxon>Sphingomonas</taxon>
    </lineage>
</organism>
<keyword evidence="1" id="KW-0732">Signal</keyword>